<sequence>MDDDLDHHLETILAQSWQKGTRPNPKSISAAFEDCCSSFDYLSRNLPSRFQNLITQVRDSLPILFSGEYSLVPTHGDFSERNILANPATGEITGIIDWAEVGVLPFGFALYGLDNMLGYLTPSGWVFNDTADYLWDEFWRVFREAVGGVSQSDMEFIELARQAGLFLRYGLPYKPGRKGVFGVGGTNNTSPKVLTGLAPAAARPLPTPCVHDMTV</sequence>
<dbReference type="Pfam" id="PF01636">
    <property type="entry name" value="APH"/>
    <property type="match status" value="1"/>
</dbReference>
<proteinExistence type="predicted"/>
<evidence type="ECO:0000313" key="2">
    <source>
        <dbReference type="EMBL" id="KAK0749534.1"/>
    </source>
</evidence>
<reference evidence="2" key="1">
    <citation type="submission" date="2023-06" db="EMBL/GenBank/DDBJ databases">
        <title>Genome-scale phylogeny and comparative genomics of the fungal order Sordariales.</title>
        <authorList>
            <consortium name="Lawrence Berkeley National Laboratory"/>
            <person name="Hensen N."/>
            <person name="Bonometti L."/>
            <person name="Westerberg I."/>
            <person name="Brannstrom I.O."/>
            <person name="Guillou S."/>
            <person name="Cros-Aarteil S."/>
            <person name="Calhoun S."/>
            <person name="Haridas S."/>
            <person name="Kuo A."/>
            <person name="Mondo S."/>
            <person name="Pangilinan J."/>
            <person name="Riley R."/>
            <person name="LaButti K."/>
            <person name="Andreopoulos B."/>
            <person name="Lipzen A."/>
            <person name="Chen C."/>
            <person name="Yanf M."/>
            <person name="Daum C."/>
            <person name="Ng V."/>
            <person name="Clum A."/>
            <person name="Steindorff A."/>
            <person name="Ohm R."/>
            <person name="Martin F."/>
            <person name="Silar P."/>
            <person name="Natvig D."/>
            <person name="Lalanne C."/>
            <person name="Gautier V."/>
            <person name="Ament-velasquez S.L."/>
            <person name="Kruys A."/>
            <person name="Hutchinson M.I."/>
            <person name="Powell A.J."/>
            <person name="Barry K."/>
            <person name="Miller A.N."/>
            <person name="Grigoriev I.V."/>
            <person name="Debuchy R."/>
            <person name="Gladieux P."/>
            <person name="Thoren M.H."/>
            <person name="Johannesson H."/>
        </authorList>
    </citation>
    <scope>NUCLEOTIDE SEQUENCE</scope>
    <source>
        <strain evidence="2">SMH3187-1</strain>
    </source>
</reference>
<evidence type="ECO:0000313" key="3">
    <source>
        <dbReference type="Proteomes" id="UP001172155"/>
    </source>
</evidence>
<gene>
    <name evidence="2" type="ORF">B0T18DRAFT_487423</name>
</gene>
<dbReference type="Gene3D" id="3.90.1200.10">
    <property type="match status" value="1"/>
</dbReference>
<keyword evidence="3" id="KW-1185">Reference proteome</keyword>
<evidence type="ECO:0000259" key="1">
    <source>
        <dbReference type="Pfam" id="PF01636"/>
    </source>
</evidence>
<dbReference type="SUPFAM" id="SSF56112">
    <property type="entry name" value="Protein kinase-like (PK-like)"/>
    <property type="match status" value="1"/>
</dbReference>
<dbReference type="InterPro" id="IPR011009">
    <property type="entry name" value="Kinase-like_dom_sf"/>
</dbReference>
<name>A0AA40K847_9PEZI</name>
<feature type="domain" description="Aminoglycoside phosphotransferase" evidence="1">
    <location>
        <begin position="53"/>
        <end position="105"/>
    </location>
</feature>
<dbReference type="EMBL" id="JAUKUD010000003">
    <property type="protein sequence ID" value="KAK0749534.1"/>
    <property type="molecule type" value="Genomic_DNA"/>
</dbReference>
<organism evidence="2 3">
    <name type="scientific">Schizothecium vesticola</name>
    <dbReference type="NCBI Taxonomy" id="314040"/>
    <lineage>
        <taxon>Eukaryota</taxon>
        <taxon>Fungi</taxon>
        <taxon>Dikarya</taxon>
        <taxon>Ascomycota</taxon>
        <taxon>Pezizomycotina</taxon>
        <taxon>Sordariomycetes</taxon>
        <taxon>Sordariomycetidae</taxon>
        <taxon>Sordariales</taxon>
        <taxon>Schizotheciaceae</taxon>
        <taxon>Schizothecium</taxon>
    </lineage>
</organism>
<accession>A0AA40K847</accession>
<dbReference type="InterPro" id="IPR002575">
    <property type="entry name" value="Aminoglycoside_PTrfase"/>
</dbReference>
<dbReference type="AlphaFoldDB" id="A0AA40K847"/>
<comment type="caution">
    <text evidence="2">The sequence shown here is derived from an EMBL/GenBank/DDBJ whole genome shotgun (WGS) entry which is preliminary data.</text>
</comment>
<dbReference type="Proteomes" id="UP001172155">
    <property type="component" value="Unassembled WGS sequence"/>
</dbReference>
<protein>
    <recommendedName>
        <fullName evidence="1">Aminoglycoside phosphotransferase domain-containing protein</fullName>
    </recommendedName>
</protein>